<proteinExistence type="predicted"/>
<accession>A0ABV2PRX4</accession>
<keyword evidence="3" id="KW-1185">Reference proteome</keyword>
<protein>
    <submittedName>
        <fullName evidence="2">Phage recombination protein Bet</fullName>
    </submittedName>
</protein>
<name>A0ABV2PRX4_9BACI</name>
<evidence type="ECO:0000256" key="1">
    <source>
        <dbReference type="SAM" id="MobiDB-lite"/>
    </source>
</evidence>
<dbReference type="Proteomes" id="UP001549363">
    <property type="component" value="Unassembled WGS sequence"/>
</dbReference>
<reference evidence="2 3" key="1">
    <citation type="submission" date="2024-06" db="EMBL/GenBank/DDBJ databases">
        <title>Sorghum-associated microbial communities from plants grown in Nebraska, USA.</title>
        <authorList>
            <person name="Schachtman D."/>
        </authorList>
    </citation>
    <scope>NUCLEOTIDE SEQUENCE [LARGE SCALE GENOMIC DNA]</scope>
    <source>
        <strain evidence="2 3">736</strain>
    </source>
</reference>
<dbReference type="NCBIfam" id="TIGR01913">
    <property type="entry name" value="bet_lambda"/>
    <property type="match status" value="1"/>
</dbReference>
<sequence length="232" mass="26239">MNGEEVKLSGNTVVNYLVRGNGKVSEQEVVMFTNLCKFQKLNPFLNEAYLVKFGGQPASIIVSKEAFMKRAENHPKYKGLEAGIVVERNDELVDVEGAIKLKNDVLIGGWCKVYREDRKTPIVVRIALDEFSKGQATWKQMPLTMIRKSAIVNALREAFPETLGAMYTEEDADLNKASNDYSIQAEIQQHANNEPIDIVEDELDIKKESSSEVQDAEFEDIPQDNPNVWRRT</sequence>
<dbReference type="EMBL" id="JBEPSB010000038">
    <property type="protein sequence ID" value="MET4563358.1"/>
    <property type="molecule type" value="Genomic_DNA"/>
</dbReference>
<comment type="caution">
    <text evidence="2">The sequence shown here is derived from an EMBL/GenBank/DDBJ whole genome shotgun (WGS) entry which is preliminary data.</text>
</comment>
<evidence type="ECO:0000313" key="2">
    <source>
        <dbReference type="EMBL" id="MET4563358.1"/>
    </source>
</evidence>
<dbReference type="Pfam" id="PF03837">
    <property type="entry name" value="RecT"/>
    <property type="match status" value="1"/>
</dbReference>
<organism evidence="2 3">
    <name type="scientific">Lysinibacillus parviboronicapiens</name>
    <dbReference type="NCBI Taxonomy" id="436516"/>
    <lineage>
        <taxon>Bacteria</taxon>
        <taxon>Bacillati</taxon>
        <taxon>Bacillota</taxon>
        <taxon>Bacilli</taxon>
        <taxon>Bacillales</taxon>
        <taxon>Bacillaceae</taxon>
        <taxon>Lysinibacillus</taxon>
    </lineage>
</organism>
<feature type="region of interest" description="Disordered" evidence="1">
    <location>
        <begin position="208"/>
        <end position="232"/>
    </location>
</feature>
<evidence type="ECO:0000313" key="3">
    <source>
        <dbReference type="Proteomes" id="UP001549363"/>
    </source>
</evidence>
<dbReference type="InterPro" id="IPR010183">
    <property type="entry name" value="Phage_lambda_Bet"/>
</dbReference>
<dbReference type="InterPro" id="IPR018330">
    <property type="entry name" value="RecT_fam"/>
</dbReference>
<gene>
    <name evidence="2" type="ORF">ABIA69_004555</name>
</gene>